<keyword evidence="3 9" id="KW-1003">Cell membrane</keyword>
<evidence type="ECO:0000256" key="2">
    <source>
        <dbReference type="ARBA" id="ARBA00021898"/>
    </source>
</evidence>
<organism evidence="11 12">
    <name type="scientific">Bacillus thermozeamaize</name>
    <dbReference type="NCBI Taxonomy" id="230954"/>
    <lineage>
        <taxon>Bacteria</taxon>
        <taxon>Bacillati</taxon>
        <taxon>Bacillota</taxon>
        <taxon>Bacilli</taxon>
        <taxon>Bacillales</taxon>
        <taxon>Bacillaceae</taxon>
        <taxon>Bacillus</taxon>
    </lineage>
</organism>
<evidence type="ECO:0000256" key="5">
    <source>
        <dbReference type="ARBA" id="ARBA00022779"/>
    </source>
</evidence>
<name>A0A1Y3PM00_9BACI</name>
<keyword evidence="11" id="KW-0969">Cilium</keyword>
<dbReference type="NCBIfam" id="TIGR01397">
    <property type="entry name" value="fliM_switch"/>
    <property type="match status" value="1"/>
</dbReference>
<dbReference type="GO" id="GO:0005886">
    <property type="term" value="C:plasma membrane"/>
    <property type="evidence" value="ECO:0007669"/>
    <property type="project" value="UniProtKB-SubCell"/>
</dbReference>
<keyword evidence="6 9" id="KW-0472">Membrane</keyword>
<dbReference type="PRINTS" id="PR00955">
    <property type="entry name" value="FLGMOTORFLIM"/>
</dbReference>
<dbReference type="Gene3D" id="2.30.330.10">
    <property type="entry name" value="SpoA-like"/>
    <property type="match status" value="1"/>
</dbReference>
<evidence type="ECO:0000256" key="3">
    <source>
        <dbReference type="ARBA" id="ARBA00022475"/>
    </source>
</evidence>
<dbReference type="GO" id="GO:0050918">
    <property type="term" value="P:positive chemotaxis"/>
    <property type="evidence" value="ECO:0007669"/>
    <property type="project" value="TreeGrafter"/>
</dbReference>
<dbReference type="InterPro" id="IPR028976">
    <property type="entry name" value="CheC-like_sf"/>
</dbReference>
<dbReference type="AlphaFoldDB" id="A0A1Y3PM00"/>
<evidence type="ECO:0000256" key="1">
    <source>
        <dbReference type="ARBA" id="ARBA00011049"/>
    </source>
</evidence>
<dbReference type="InterPro" id="IPR001543">
    <property type="entry name" value="FliN-like_C"/>
</dbReference>
<dbReference type="PANTHER" id="PTHR30034">
    <property type="entry name" value="FLAGELLAR MOTOR SWITCH PROTEIN FLIM"/>
    <property type="match status" value="1"/>
</dbReference>
<dbReference type="GO" id="GO:0003774">
    <property type="term" value="F:cytoskeletal motor activity"/>
    <property type="evidence" value="ECO:0007669"/>
    <property type="project" value="InterPro"/>
</dbReference>
<dbReference type="SUPFAM" id="SSF101801">
    <property type="entry name" value="Surface presentation of antigens (SPOA)"/>
    <property type="match status" value="1"/>
</dbReference>
<gene>
    <name evidence="11" type="ORF">BAA01_08235</name>
</gene>
<dbReference type="InterPro" id="IPR036429">
    <property type="entry name" value="SpoA-like_sf"/>
</dbReference>
<dbReference type="SUPFAM" id="SSF103039">
    <property type="entry name" value="CheC-like"/>
    <property type="match status" value="1"/>
</dbReference>
<dbReference type="EMBL" id="LZRT01000062">
    <property type="protein sequence ID" value="OUM88350.1"/>
    <property type="molecule type" value="Genomic_DNA"/>
</dbReference>
<dbReference type="CDD" id="cd17908">
    <property type="entry name" value="FliM"/>
    <property type="match status" value="1"/>
</dbReference>
<comment type="subcellular location">
    <subcellularLocation>
        <location evidence="9">Cell membrane</location>
        <topology evidence="9">Peripheral membrane protein</topology>
    </subcellularLocation>
    <subcellularLocation>
        <location evidence="9">Bacterial flagellum basal body</location>
    </subcellularLocation>
</comment>
<dbReference type="InterPro" id="IPR001689">
    <property type="entry name" value="Flag_FliM"/>
</dbReference>
<evidence type="ECO:0000313" key="12">
    <source>
        <dbReference type="Proteomes" id="UP000196475"/>
    </source>
</evidence>
<dbReference type="PANTHER" id="PTHR30034:SF6">
    <property type="entry name" value="YOP PROTEINS TRANSLOCATION PROTEIN Q"/>
    <property type="match status" value="1"/>
</dbReference>
<protein>
    <recommendedName>
        <fullName evidence="2 8">Flagellar motor switch protein FliM</fullName>
    </recommendedName>
</protein>
<evidence type="ECO:0000256" key="4">
    <source>
        <dbReference type="ARBA" id="ARBA00022500"/>
    </source>
</evidence>
<evidence type="ECO:0000256" key="8">
    <source>
        <dbReference type="NCBIfam" id="TIGR01397"/>
    </source>
</evidence>
<comment type="caution">
    <text evidence="11">The sequence shown here is derived from an EMBL/GenBank/DDBJ whole genome shotgun (WGS) entry which is preliminary data.</text>
</comment>
<keyword evidence="4 9" id="KW-0145">Chemotaxis</keyword>
<dbReference type="GO" id="GO:0071978">
    <property type="term" value="P:bacterial-type flagellum-dependent swarming motility"/>
    <property type="evidence" value="ECO:0007669"/>
    <property type="project" value="TreeGrafter"/>
</dbReference>
<dbReference type="GO" id="GO:0009425">
    <property type="term" value="C:bacterial-type flagellum basal body"/>
    <property type="evidence" value="ECO:0007669"/>
    <property type="project" value="UniProtKB-SubCell"/>
</dbReference>
<dbReference type="PIRSF" id="PIRSF002888">
    <property type="entry name" value="FliM"/>
    <property type="match status" value="1"/>
</dbReference>
<dbReference type="Gene3D" id="3.40.1550.10">
    <property type="entry name" value="CheC-like"/>
    <property type="match status" value="1"/>
</dbReference>
<comment type="function">
    <text evidence="9">One of the proteins that forms a switch complex that is proposed to be located at the base of the basal body. This complex interacts with chemotaxis proteins (such as CheY) in addition to contacting components of the motor that determine the direction of flagellar rotation.</text>
</comment>
<feature type="domain" description="Flagellar motor switch protein FliN-like C-terminal" evidence="10">
    <location>
        <begin position="251"/>
        <end position="321"/>
    </location>
</feature>
<evidence type="ECO:0000256" key="9">
    <source>
        <dbReference type="PIRNR" id="PIRNR002888"/>
    </source>
</evidence>
<proteinExistence type="inferred from homology"/>
<keyword evidence="5 9" id="KW-0283">Flagellar rotation</keyword>
<dbReference type="Proteomes" id="UP000196475">
    <property type="component" value="Unassembled WGS sequence"/>
</dbReference>
<dbReference type="Pfam" id="PF02154">
    <property type="entry name" value="FliM"/>
    <property type="match status" value="1"/>
</dbReference>
<evidence type="ECO:0000259" key="10">
    <source>
        <dbReference type="Pfam" id="PF01052"/>
    </source>
</evidence>
<accession>A0A1Y3PM00</accession>
<keyword evidence="11" id="KW-0966">Cell projection</keyword>
<sequence>MAEVLSQAEIDKLLAALTSGEMDADELKEETARIRPYDFKRALRMSKEQIRSLTRINEGYARLLSSFFSARLRAFVDVKLETVEQLPYEEFVRSIPSQTLLFVFQAEPLQGRMVLEVPPNISYAMLDRVLGGQGFGKYVPSNYTEIDRLLLERLFTKSFEHFREAWTNVAQLSPRVETVEYNPQFLQLVSANETVVVSSFSVTIGDTKGFINLCIPHIALEPVIQRLSSHYFMANQQRFRKEGDSEPIRLQLLNTTVQVVVELGRASLTVKELLGIEPGDVITLDQSIHRPLRVKVDGEVKFLGIPGLVNQRMGVQIEELLRSGGKEHES</sequence>
<evidence type="ECO:0000256" key="6">
    <source>
        <dbReference type="ARBA" id="ARBA00023136"/>
    </source>
</evidence>
<dbReference type="Pfam" id="PF01052">
    <property type="entry name" value="FliMN_C"/>
    <property type="match status" value="1"/>
</dbReference>
<evidence type="ECO:0000313" key="11">
    <source>
        <dbReference type="EMBL" id="OUM88350.1"/>
    </source>
</evidence>
<reference evidence="12" key="1">
    <citation type="submission" date="2016-06" db="EMBL/GenBank/DDBJ databases">
        <authorList>
            <person name="Nascimento L."/>
            <person name="Pereira R.V."/>
            <person name="Martins L.F."/>
            <person name="Quaggio R.B."/>
            <person name="Silva A.M."/>
            <person name="Setubal J.C."/>
        </authorList>
    </citation>
    <scope>NUCLEOTIDE SEQUENCE [LARGE SCALE GENOMIC DNA]</scope>
</reference>
<comment type="similarity">
    <text evidence="1 9">Belongs to the FliM family.</text>
</comment>
<evidence type="ECO:0000256" key="7">
    <source>
        <dbReference type="ARBA" id="ARBA00023143"/>
    </source>
</evidence>
<keyword evidence="11" id="KW-0282">Flagellum</keyword>
<keyword evidence="7 9" id="KW-0975">Bacterial flagellum</keyword>